<dbReference type="Proteomes" id="UP000769528">
    <property type="component" value="Unassembled WGS sequence"/>
</dbReference>
<organism evidence="8 9">
    <name type="scientific">Wickerhamomyces mucosus</name>
    <dbReference type="NCBI Taxonomy" id="1378264"/>
    <lineage>
        <taxon>Eukaryota</taxon>
        <taxon>Fungi</taxon>
        <taxon>Dikarya</taxon>
        <taxon>Ascomycota</taxon>
        <taxon>Saccharomycotina</taxon>
        <taxon>Saccharomycetes</taxon>
        <taxon>Phaffomycetales</taxon>
        <taxon>Wickerhamomycetaceae</taxon>
        <taxon>Wickerhamomyces</taxon>
    </lineage>
</organism>
<keyword evidence="9" id="KW-1185">Reference proteome</keyword>
<evidence type="ECO:0000313" key="9">
    <source>
        <dbReference type="Proteomes" id="UP000769528"/>
    </source>
</evidence>
<feature type="domain" description="LIM zinc-binding" evidence="7">
    <location>
        <begin position="477"/>
        <end position="541"/>
    </location>
</feature>
<dbReference type="GO" id="GO:0003712">
    <property type="term" value="F:transcription coregulator activity"/>
    <property type="evidence" value="ECO:0007669"/>
    <property type="project" value="TreeGrafter"/>
</dbReference>
<evidence type="ECO:0000256" key="6">
    <source>
        <dbReference type="SAM" id="MobiDB-lite"/>
    </source>
</evidence>
<evidence type="ECO:0000256" key="2">
    <source>
        <dbReference type="ARBA" id="ARBA00022737"/>
    </source>
</evidence>
<evidence type="ECO:0000256" key="1">
    <source>
        <dbReference type="ARBA" id="ARBA00022723"/>
    </source>
</evidence>
<feature type="compositionally biased region" description="Polar residues" evidence="6">
    <location>
        <begin position="65"/>
        <end position="74"/>
    </location>
</feature>
<proteinExistence type="predicted"/>
<dbReference type="Pfam" id="PF00412">
    <property type="entry name" value="LIM"/>
    <property type="match status" value="2"/>
</dbReference>
<dbReference type="EMBL" id="JAEUBF010000782">
    <property type="protein sequence ID" value="KAH3675085.1"/>
    <property type="molecule type" value="Genomic_DNA"/>
</dbReference>
<dbReference type="SMART" id="SM00132">
    <property type="entry name" value="LIM"/>
    <property type="match status" value="2"/>
</dbReference>
<feature type="region of interest" description="Disordered" evidence="6">
    <location>
        <begin position="1"/>
        <end position="21"/>
    </location>
</feature>
<dbReference type="PANTHER" id="PTHR24205">
    <property type="entry name" value="FOUR AND A HALF LIM DOMAINS PROTEIN"/>
    <property type="match status" value="1"/>
</dbReference>
<protein>
    <recommendedName>
        <fullName evidence="7">LIM zinc-binding domain-containing protein</fullName>
    </recommendedName>
</protein>
<evidence type="ECO:0000256" key="4">
    <source>
        <dbReference type="ARBA" id="ARBA00023038"/>
    </source>
</evidence>
<dbReference type="Gene3D" id="2.10.110.10">
    <property type="entry name" value="Cysteine Rich Protein"/>
    <property type="match status" value="2"/>
</dbReference>
<dbReference type="SUPFAM" id="SSF57716">
    <property type="entry name" value="Glucocorticoid receptor-like (DNA-binding domain)"/>
    <property type="match status" value="1"/>
</dbReference>
<comment type="caution">
    <text evidence="8">The sequence shown here is derived from an EMBL/GenBank/DDBJ whole genome shotgun (WGS) entry which is preliminary data.</text>
</comment>
<evidence type="ECO:0000313" key="8">
    <source>
        <dbReference type="EMBL" id="KAH3675085.1"/>
    </source>
</evidence>
<reference evidence="8" key="1">
    <citation type="journal article" date="2021" name="Open Biol.">
        <title>Shared evolutionary footprints suggest mitochondrial oxidative damage underlies multiple complex I losses in fungi.</title>
        <authorList>
            <person name="Schikora-Tamarit M.A."/>
            <person name="Marcet-Houben M."/>
            <person name="Nosek J."/>
            <person name="Gabaldon T."/>
        </authorList>
    </citation>
    <scope>NUCLEOTIDE SEQUENCE</scope>
    <source>
        <strain evidence="8">CBS6341</strain>
    </source>
</reference>
<evidence type="ECO:0000256" key="3">
    <source>
        <dbReference type="ARBA" id="ARBA00022833"/>
    </source>
</evidence>
<keyword evidence="1 5" id="KW-0479">Metal-binding</keyword>
<dbReference type="GO" id="GO:0046872">
    <property type="term" value="F:metal ion binding"/>
    <property type="evidence" value="ECO:0007669"/>
    <property type="project" value="UniProtKB-KW"/>
</dbReference>
<accession>A0A9P8PP39</accession>
<keyword evidence="2" id="KW-0677">Repeat</keyword>
<keyword evidence="4 5" id="KW-0440">LIM domain</keyword>
<sequence>MVSSIDPPKQRKKPSYFKTLPDNFTNPSSSVKYISNSRFPTIDPNKRIKTVYELAGFDVYKPNKSKTSNNTSIHNPLFPKPGILHGQRSHSTSNLLKESPAKKHFNQKRNLSEYHLKGENNDYNGNEGFKSQELNNNNNNSIPSPRNIKITKSSLKSQHSRNSSDFKSLNEPIKETEEESIYDSTSFNNSNRSSSISLITNNNSIKEVLPISYESSNSTSFENFQQSTNSIKKNIYDPIDSTDIMNYNQNLNESSIDDEINYQSNEGIETKINELLPENQHLDFNSIKDLNEDEIPIQLNSSPSKIPDIKINDEDLMTPQLQEEERFRNSISSQYSEYSPDRRSNILTPITSSFDQTPGYNNDDNIPIERPISTQSFNNNEEFQEVERHLNNLTLSSNNRLEKMLDSLTSPDLYIDKDDNEFESPLEIKKHYVKNSNSIESQEEKDSLSNKQNDYQLTKKLSNLNQNQSIVFPPGQGPCRNCNLSILTKPIYSKSGELSGQWHKECFKCTTCSQNFNKNISCFVLNDLPYCEIHYHITNNSLCKVCGHGIIGECLENDFGDRYHINCLKCIQCQQLIKGDSYLSINENIYCEPCAIKFTSINDGENNNIERRKTRLYFL</sequence>
<dbReference type="PANTHER" id="PTHR24205:SF16">
    <property type="entry name" value="GH01042P-RELATED"/>
    <property type="match status" value="1"/>
</dbReference>
<feature type="region of interest" description="Disordered" evidence="6">
    <location>
        <begin position="64"/>
        <end position="194"/>
    </location>
</feature>
<keyword evidence="3 5" id="KW-0862">Zinc</keyword>
<feature type="compositionally biased region" description="Basic and acidic residues" evidence="6">
    <location>
        <begin position="110"/>
        <end position="120"/>
    </location>
</feature>
<feature type="compositionally biased region" description="Low complexity" evidence="6">
    <location>
        <begin position="184"/>
        <end position="194"/>
    </location>
</feature>
<dbReference type="CDD" id="cd09397">
    <property type="entry name" value="LIM1_UF1"/>
    <property type="match status" value="1"/>
</dbReference>
<feature type="domain" description="LIM zinc-binding" evidence="7">
    <location>
        <begin position="542"/>
        <end position="601"/>
    </location>
</feature>
<dbReference type="PROSITE" id="PS00478">
    <property type="entry name" value="LIM_DOMAIN_1"/>
    <property type="match status" value="2"/>
</dbReference>
<evidence type="ECO:0000259" key="7">
    <source>
        <dbReference type="PROSITE" id="PS50023"/>
    </source>
</evidence>
<dbReference type="InterPro" id="IPR001781">
    <property type="entry name" value="Znf_LIM"/>
</dbReference>
<dbReference type="CDD" id="cd08368">
    <property type="entry name" value="LIM"/>
    <property type="match status" value="1"/>
</dbReference>
<feature type="compositionally biased region" description="Polar residues" evidence="6">
    <location>
        <begin position="150"/>
        <end position="167"/>
    </location>
</feature>
<dbReference type="PROSITE" id="PS50023">
    <property type="entry name" value="LIM_DOMAIN_2"/>
    <property type="match status" value="2"/>
</dbReference>
<reference evidence="8" key="2">
    <citation type="submission" date="2021-01" db="EMBL/GenBank/DDBJ databases">
        <authorList>
            <person name="Schikora-Tamarit M.A."/>
        </authorList>
    </citation>
    <scope>NUCLEOTIDE SEQUENCE</scope>
    <source>
        <strain evidence="8">CBS6341</strain>
    </source>
</reference>
<dbReference type="GO" id="GO:0005634">
    <property type="term" value="C:nucleus"/>
    <property type="evidence" value="ECO:0007669"/>
    <property type="project" value="TreeGrafter"/>
</dbReference>
<dbReference type="AlphaFoldDB" id="A0A9P8PP39"/>
<dbReference type="GO" id="GO:0030695">
    <property type="term" value="F:GTPase regulator activity"/>
    <property type="evidence" value="ECO:0007669"/>
    <property type="project" value="UniProtKB-ARBA"/>
</dbReference>
<name>A0A9P8PP39_9ASCO</name>
<dbReference type="OrthoDB" id="1112565at2759"/>
<evidence type="ECO:0000256" key="5">
    <source>
        <dbReference type="PROSITE-ProRule" id="PRU00125"/>
    </source>
</evidence>
<gene>
    <name evidence="8" type="ORF">WICMUC_002917</name>
</gene>